<proteinExistence type="predicted"/>
<comment type="caution">
    <text evidence="2">The sequence shown here is derived from an EMBL/GenBank/DDBJ whole genome shotgun (WGS) entry which is preliminary data.</text>
</comment>
<dbReference type="AlphaFoldDB" id="A0A1Q9CFY9"/>
<evidence type="ECO:0000256" key="1">
    <source>
        <dbReference type="SAM" id="MobiDB-lite"/>
    </source>
</evidence>
<feature type="compositionally biased region" description="Basic and acidic residues" evidence="1">
    <location>
        <begin position="15"/>
        <end position="26"/>
    </location>
</feature>
<name>A0A1Q9CFY9_SYMMI</name>
<dbReference type="CDD" id="cd00761">
    <property type="entry name" value="Glyco_tranf_GTA_type"/>
    <property type="match status" value="1"/>
</dbReference>
<keyword evidence="3" id="KW-1185">Reference proteome</keyword>
<gene>
    <name evidence="2" type="ORF">AK812_SmicGene37570</name>
</gene>
<dbReference type="SUPFAM" id="SSF53448">
    <property type="entry name" value="Nucleotide-diphospho-sugar transferases"/>
    <property type="match status" value="1"/>
</dbReference>
<evidence type="ECO:0000313" key="3">
    <source>
        <dbReference type="Proteomes" id="UP000186817"/>
    </source>
</evidence>
<protein>
    <submittedName>
        <fullName evidence="2">Uncharacterized protein</fullName>
    </submittedName>
</protein>
<feature type="compositionally biased region" description="Low complexity" evidence="1">
    <location>
        <begin position="1"/>
        <end position="14"/>
    </location>
</feature>
<dbReference type="EMBL" id="LSRX01001244">
    <property type="protein sequence ID" value="OLP81839.1"/>
    <property type="molecule type" value="Genomic_DNA"/>
</dbReference>
<evidence type="ECO:0000313" key="2">
    <source>
        <dbReference type="EMBL" id="OLP81839.1"/>
    </source>
</evidence>
<feature type="region of interest" description="Disordered" evidence="1">
    <location>
        <begin position="304"/>
        <end position="323"/>
    </location>
</feature>
<accession>A0A1Q9CFY9</accession>
<sequence length="535" mass="60553">MPPPGLGKLIAALGKGEEREEREERERRELQADALGVPRGPCKMCRACPGFQGGLLFWPREDEGALVPTSLRAPARCLRCGCPSHQHQSLETWLGEVQQRAARVRALVRSWRPCPLHPRLPFVAPSWTISEAALFVLTDGIFDPQDRVPHRPPCGEGELISVVAPTSFVRHGFHPLLYECFRHQDYEPKQLVVVDTGPLPSDFLQAKAREDARVVYRHYQVADSRMDMPEGWKEGKPVTFSIGDQNVWTEYGSEATASWSLGLKRNVAIQLAQGEILAHFDDDDLYASGYLTWMKQRLDKTLDKARSEKEKKEREEKEKQPPLHKESRLIPVAITLREWHLLDLSDMTFGFMDVERDPLIPREQRHGWLYGWGFSYMFTRACWELAPVPDVEWSEDISFYEELRRLQVPVVPVPLPPGHEAVCAHSYHAKVNTSGGEFSGALRCGEPVPEPPEAFKELLPFAKVATESALQRRSADLAAGEKQGFRVSLSEKKEFLQCRGQAWFAYQQQSAERKGTMRGQAKSIATWPTSPALPS</sequence>
<dbReference type="Proteomes" id="UP000186817">
    <property type="component" value="Unassembled WGS sequence"/>
</dbReference>
<organism evidence="2 3">
    <name type="scientific">Symbiodinium microadriaticum</name>
    <name type="common">Dinoflagellate</name>
    <name type="synonym">Zooxanthella microadriatica</name>
    <dbReference type="NCBI Taxonomy" id="2951"/>
    <lineage>
        <taxon>Eukaryota</taxon>
        <taxon>Sar</taxon>
        <taxon>Alveolata</taxon>
        <taxon>Dinophyceae</taxon>
        <taxon>Suessiales</taxon>
        <taxon>Symbiodiniaceae</taxon>
        <taxon>Symbiodinium</taxon>
    </lineage>
</organism>
<dbReference type="Gene3D" id="3.90.550.10">
    <property type="entry name" value="Spore Coat Polysaccharide Biosynthesis Protein SpsA, Chain A"/>
    <property type="match status" value="1"/>
</dbReference>
<reference evidence="2 3" key="1">
    <citation type="submission" date="2016-02" db="EMBL/GenBank/DDBJ databases">
        <title>Genome analysis of coral dinoflagellate symbionts highlights evolutionary adaptations to a symbiotic lifestyle.</title>
        <authorList>
            <person name="Aranda M."/>
            <person name="Li Y."/>
            <person name="Liew Y.J."/>
            <person name="Baumgarten S."/>
            <person name="Simakov O."/>
            <person name="Wilson M."/>
            <person name="Piel J."/>
            <person name="Ashoor H."/>
            <person name="Bougouffa S."/>
            <person name="Bajic V.B."/>
            <person name="Ryu T."/>
            <person name="Ravasi T."/>
            <person name="Bayer T."/>
            <person name="Micklem G."/>
            <person name="Kim H."/>
            <person name="Bhak J."/>
            <person name="Lajeunesse T.C."/>
            <person name="Voolstra C.R."/>
        </authorList>
    </citation>
    <scope>NUCLEOTIDE SEQUENCE [LARGE SCALE GENOMIC DNA]</scope>
    <source>
        <strain evidence="2 3">CCMP2467</strain>
    </source>
</reference>
<dbReference type="OrthoDB" id="415892at2759"/>
<feature type="region of interest" description="Disordered" evidence="1">
    <location>
        <begin position="513"/>
        <end position="535"/>
    </location>
</feature>
<dbReference type="InterPro" id="IPR029044">
    <property type="entry name" value="Nucleotide-diphossugar_trans"/>
</dbReference>
<feature type="region of interest" description="Disordered" evidence="1">
    <location>
        <begin position="1"/>
        <end position="26"/>
    </location>
</feature>